<evidence type="ECO:0008006" key="3">
    <source>
        <dbReference type="Google" id="ProtNLM"/>
    </source>
</evidence>
<proteinExistence type="predicted"/>
<dbReference type="EMBL" id="JAUHMF010000001">
    <property type="protein sequence ID" value="MDT8898032.1"/>
    <property type="molecule type" value="Genomic_DNA"/>
</dbReference>
<accession>A0ABU3NMI2</accession>
<protein>
    <recommendedName>
        <fullName evidence="3">DNA recombination and repair protein Rad51-like C-terminal domain-containing protein</fullName>
    </recommendedName>
</protein>
<dbReference type="Proteomes" id="UP001254165">
    <property type="component" value="Unassembled WGS sequence"/>
</dbReference>
<evidence type="ECO:0000313" key="1">
    <source>
        <dbReference type="EMBL" id="MDT8898032.1"/>
    </source>
</evidence>
<dbReference type="RefSeq" id="WP_315624679.1">
    <property type="nucleotide sequence ID" value="NZ_JAUHMF010000001.1"/>
</dbReference>
<organism evidence="1 2">
    <name type="scientific">Thermanaerothrix solaris</name>
    <dbReference type="NCBI Taxonomy" id="3058434"/>
    <lineage>
        <taxon>Bacteria</taxon>
        <taxon>Bacillati</taxon>
        <taxon>Chloroflexota</taxon>
        <taxon>Anaerolineae</taxon>
        <taxon>Anaerolineales</taxon>
        <taxon>Anaerolineaceae</taxon>
        <taxon>Thermanaerothrix</taxon>
    </lineage>
</organism>
<dbReference type="Gene3D" id="3.40.50.300">
    <property type="entry name" value="P-loop containing nucleotide triphosphate hydrolases"/>
    <property type="match status" value="1"/>
</dbReference>
<gene>
    <name evidence="1" type="ORF">QYE77_07095</name>
</gene>
<comment type="caution">
    <text evidence="1">The sequence shown here is derived from an EMBL/GenBank/DDBJ whole genome shotgun (WGS) entry which is preliminary data.</text>
</comment>
<keyword evidence="2" id="KW-1185">Reference proteome</keyword>
<reference evidence="1 2" key="1">
    <citation type="submission" date="2023-07" db="EMBL/GenBank/DDBJ databases">
        <title>Novel species of Thermanaerothrix with wide hydrolytic capabilities.</title>
        <authorList>
            <person name="Zayulina K.S."/>
            <person name="Podosokorskaya O.A."/>
            <person name="Elcheninov A.G."/>
        </authorList>
    </citation>
    <scope>NUCLEOTIDE SEQUENCE [LARGE SCALE GENOMIC DNA]</scope>
    <source>
        <strain evidence="1 2">4228-RoL</strain>
    </source>
</reference>
<dbReference type="InterPro" id="IPR027417">
    <property type="entry name" value="P-loop_NTPase"/>
</dbReference>
<sequence length="221" mass="24465">MNLTSYLSAQGLVVLCGPRAVTPAAHHLLVALILRGAVHLLDAGNRLQPYTLTRLLRQHTPHIEALLTRLHLQRAFTAQQVLAVLESLPATAIPVVVLDFLAPFYDETLPLPQAKALLQRSLVHLERLQQAAPLIVTLTPPSQPARQSLFAWLSQSRECMETSKAKAWSRCPSNQRRAQAALSTPARLINARTTLWMVARIRPAAPFVIRVASSRKVTSHR</sequence>
<evidence type="ECO:0000313" key="2">
    <source>
        <dbReference type="Proteomes" id="UP001254165"/>
    </source>
</evidence>
<name>A0ABU3NMI2_9CHLR</name>